<dbReference type="EMBL" id="JBHULG010000001">
    <property type="protein sequence ID" value="MFD2544746.1"/>
    <property type="molecule type" value="Genomic_DNA"/>
</dbReference>
<protein>
    <submittedName>
        <fullName evidence="1">Uncharacterized protein</fullName>
    </submittedName>
</protein>
<dbReference type="RefSeq" id="WP_255928075.1">
    <property type="nucleotide sequence ID" value="NZ_JANFQP010000001.1"/>
</dbReference>
<reference evidence="2" key="1">
    <citation type="journal article" date="2019" name="Int. J. Syst. Evol. Microbiol.">
        <title>The Global Catalogue of Microorganisms (GCM) 10K type strain sequencing project: providing services to taxonomists for standard genome sequencing and annotation.</title>
        <authorList>
            <consortium name="The Broad Institute Genomics Platform"/>
            <consortium name="The Broad Institute Genome Sequencing Center for Infectious Disease"/>
            <person name="Wu L."/>
            <person name="Ma J."/>
        </authorList>
    </citation>
    <scope>NUCLEOTIDE SEQUENCE [LARGE SCALE GENOMIC DNA]</scope>
    <source>
        <strain evidence="2">KCTC 52204</strain>
    </source>
</reference>
<evidence type="ECO:0000313" key="1">
    <source>
        <dbReference type="EMBL" id="MFD2544746.1"/>
    </source>
</evidence>
<dbReference type="Proteomes" id="UP001597394">
    <property type="component" value="Unassembled WGS sequence"/>
</dbReference>
<name>A0ABW5KAI7_9FLAO</name>
<gene>
    <name evidence="1" type="ORF">ACFSO8_04645</name>
</gene>
<sequence length="89" mass="10270">MHQSHFGNEYFGNGKSENGMVKKVKILLIINHKRLRMPTLKRMARNGKDSCMEVIQDKQSRIRTWNTGILLCAVTEADKLPLKFLAKNK</sequence>
<accession>A0ABW5KAI7</accession>
<organism evidence="1 2">
    <name type="scientific">Kaistella montana</name>
    <dbReference type="NCBI Taxonomy" id="1849733"/>
    <lineage>
        <taxon>Bacteria</taxon>
        <taxon>Pseudomonadati</taxon>
        <taxon>Bacteroidota</taxon>
        <taxon>Flavobacteriia</taxon>
        <taxon>Flavobacteriales</taxon>
        <taxon>Weeksellaceae</taxon>
        <taxon>Chryseobacterium group</taxon>
        <taxon>Kaistella</taxon>
    </lineage>
</organism>
<comment type="caution">
    <text evidence="1">The sequence shown here is derived from an EMBL/GenBank/DDBJ whole genome shotgun (WGS) entry which is preliminary data.</text>
</comment>
<proteinExistence type="predicted"/>
<keyword evidence="2" id="KW-1185">Reference proteome</keyword>
<evidence type="ECO:0000313" key="2">
    <source>
        <dbReference type="Proteomes" id="UP001597394"/>
    </source>
</evidence>